<dbReference type="PANTHER" id="PTHR42852">
    <property type="entry name" value="THIOL:DISULFIDE INTERCHANGE PROTEIN DSBE"/>
    <property type="match status" value="1"/>
</dbReference>
<reference evidence="2 3" key="1">
    <citation type="submission" date="2020-01" db="EMBL/GenBank/DDBJ databases">
        <title>Genome analysis.</title>
        <authorList>
            <person name="Wu S."/>
            <person name="Wang G."/>
        </authorList>
    </citation>
    <scope>NUCLEOTIDE SEQUENCE [LARGE SCALE GENOMIC DNA]</scope>
    <source>
        <strain evidence="2 3">SYL130</strain>
    </source>
</reference>
<dbReference type="Pfam" id="PF00578">
    <property type="entry name" value="AhpC-TSA"/>
    <property type="match status" value="1"/>
</dbReference>
<evidence type="ECO:0000313" key="3">
    <source>
        <dbReference type="Proteomes" id="UP000753802"/>
    </source>
</evidence>
<organism evidence="2 3">
    <name type="scientific">Sediminibacterium roseum</name>
    <dbReference type="NCBI Taxonomy" id="1978412"/>
    <lineage>
        <taxon>Bacteria</taxon>
        <taxon>Pseudomonadati</taxon>
        <taxon>Bacteroidota</taxon>
        <taxon>Chitinophagia</taxon>
        <taxon>Chitinophagales</taxon>
        <taxon>Chitinophagaceae</taxon>
        <taxon>Sediminibacterium</taxon>
    </lineage>
</organism>
<dbReference type="PROSITE" id="PS51352">
    <property type="entry name" value="THIOREDOXIN_2"/>
    <property type="match status" value="1"/>
</dbReference>
<evidence type="ECO:0000313" key="2">
    <source>
        <dbReference type="EMBL" id="NCI49242.1"/>
    </source>
</evidence>
<name>A0ABW9ZU07_9BACT</name>
<protein>
    <submittedName>
        <fullName evidence="2">TlpA family protein disulfide reductase</fullName>
    </submittedName>
</protein>
<dbReference type="Proteomes" id="UP000753802">
    <property type="component" value="Unassembled WGS sequence"/>
</dbReference>
<evidence type="ECO:0000259" key="1">
    <source>
        <dbReference type="PROSITE" id="PS51352"/>
    </source>
</evidence>
<dbReference type="PROSITE" id="PS51257">
    <property type="entry name" value="PROKAR_LIPOPROTEIN"/>
    <property type="match status" value="1"/>
</dbReference>
<sequence>MMYIRKLAILLLMGALGCHQTEKNNSVSNDSETAKIRLMDLKGQPIRLENYKGKTVFINFWATWCKPCIEEMPSIEKAQVMMNDKEIVFLLASSESVEEIKSFSINHNYKFKYVHLENGESLNIQALPTTFIINPEGKLVFSEMGSRNWGESENINLIKKIIQQHE</sequence>
<dbReference type="Gene3D" id="3.40.30.10">
    <property type="entry name" value="Glutaredoxin"/>
    <property type="match status" value="1"/>
</dbReference>
<proteinExistence type="predicted"/>
<dbReference type="InterPro" id="IPR050553">
    <property type="entry name" value="Thioredoxin_ResA/DsbE_sf"/>
</dbReference>
<dbReference type="PANTHER" id="PTHR42852:SF18">
    <property type="entry name" value="CHROMOSOME UNDETERMINED SCAFFOLD_47, WHOLE GENOME SHOTGUN SEQUENCE"/>
    <property type="match status" value="1"/>
</dbReference>
<dbReference type="InterPro" id="IPR000866">
    <property type="entry name" value="AhpC/TSA"/>
</dbReference>
<gene>
    <name evidence="2" type="ORF">GWC95_04855</name>
</gene>
<feature type="domain" description="Thioredoxin" evidence="1">
    <location>
        <begin position="27"/>
        <end position="163"/>
    </location>
</feature>
<dbReference type="RefSeq" id="WP_161817573.1">
    <property type="nucleotide sequence ID" value="NZ_JAACJS010000004.1"/>
</dbReference>
<keyword evidence="3" id="KW-1185">Reference proteome</keyword>
<accession>A0ABW9ZU07</accession>
<dbReference type="InterPro" id="IPR013766">
    <property type="entry name" value="Thioredoxin_domain"/>
</dbReference>
<dbReference type="EMBL" id="JAACJS010000004">
    <property type="protein sequence ID" value="NCI49242.1"/>
    <property type="molecule type" value="Genomic_DNA"/>
</dbReference>
<dbReference type="SUPFAM" id="SSF52833">
    <property type="entry name" value="Thioredoxin-like"/>
    <property type="match status" value="1"/>
</dbReference>
<dbReference type="InterPro" id="IPR036249">
    <property type="entry name" value="Thioredoxin-like_sf"/>
</dbReference>
<dbReference type="CDD" id="cd02966">
    <property type="entry name" value="TlpA_like_family"/>
    <property type="match status" value="1"/>
</dbReference>
<comment type="caution">
    <text evidence="2">The sequence shown here is derived from an EMBL/GenBank/DDBJ whole genome shotgun (WGS) entry which is preliminary data.</text>
</comment>